<dbReference type="Gene3D" id="3.20.20.140">
    <property type="entry name" value="Metal-dependent hydrolases"/>
    <property type="match status" value="1"/>
</dbReference>
<organism evidence="5 6">
    <name type="scientific">Pyrobaculum islandicum (strain DSM 4184 / JCM 9189 / GEO3)</name>
    <dbReference type="NCBI Taxonomy" id="384616"/>
    <lineage>
        <taxon>Archaea</taxon>
        <taxon>Thermoproteota</taxon>
        <taxon>Thermoprotei</taxon>
        <taxon>Thermoproteales</taxon>
        <taxon>Thermoproteaceae</taxon>
        <taxon>Pyrobaculum</taxon>
    </lineage>
</organism>
<dbReference type="EC" id="3.5.2.3" evidence="5"/>
<accession>A1RVY0</accession>
<dbReference type="eggNOG" id="arCOG00689">
    <property type="taxonomic scope" value="Archaea"/>
</dbReference>
<dbReference type="PROSITE" id="PS00483">
    <property type="entry name" value="DIHYDROOROTASE_2"/>
    <property type="match status" value="1"/>
</dbReference>
<comment type="cofactor">
    <cofactor evidence="1">
        <name>Zn(2+)</name>
        <dbReference type="ChEBI" id="CHEBI:29105"/>
    </cofactor>
</comment>
<evidence type="ECO:0000256" key="1">
    <source>
        <dbReference type="ARBA" id="ARBA00001947"/>
    </source>
</evidence>
<dbReference type="InterPro" id="IPR032466">
    <property type="entry name" value="Metal_Hydrolase"/>
</dbReference>
<dbReference type="STRING" id="384616.Pisl_1965"/>
<reference evidence="5" key="1">
    <citation type="submission" date="2006-12" db="EMBL/GenBank/DDBJ databases">
        <title>Complete sequence of Pyrobaculum islandicum DSM 4184.</title>
        <authorList>
            <person name="Copeland A."/>
            <person name="Lucas S."/>
            <person name="Lapidus A."/>
            <person name="Barry K."/>
            <person name="Detter J.C."/>
            <person name="Glavina del Rio T."/>
            <person name="Dalin E."/>
            <person name="Tice H."/>
            <person name="Pitluck S."/>
            <person name="Meincke L."/>
            <person name="Brettin T."/>
            <person name="Bruce D."/>
            <person name="Han C."/>
            <person name="Tapia R."/>
            <person name="Gilna P."/>
            <person name="Schmutz J."/>
            <person name="Larimer F."/>
            <person name="Land M."/>
            <person name="Hauser L."/>
            <person name="Kyrpides N."/>
            <person name="Mikhailova N."/>
            <person name="Cozen A.E."/>
            <person name="Fitz-Gibbon S.T."/>
            <person name="House C.H."/>
            <person name="Saltikov C."/>
            <person name="Lowe T."/>
            <person name="Richardson P."/>
        </authorList>
    </citation>
    <scope>NUCLEOTIDE SEQUENCE [LARGE SCALE GENOMIC DNA]</scope>
    <source>
        <strain evidence="5">DSM 4184</strain>
    </source>
</reference>
<evidence type="ECO:0000259" key="4">
    <source>
        <dbReference type="Pfam" id="PF01979"/>
    </source>
</evidence>
<dbReference type="InterPro" id="IPR006680">
    <property type="entry name" value="Amidohydro-rel"/>
</dbReference>
<sequence>MCIRVEGRAYIGGHFVRIRLGREGCKTVQFSNDYIILPGMVDIHVHFRDWELAHKETLEGGAAAALAGGVVAVGDMPNTKPHIRTAELYKKRLGEGARLPIVYRVHMGVPVDLRELDIARPPTVKVYPEDVAEFGWGHIEALARRCAGLGCTLIFHCEDPAYFKDGERPPEAEMACVEKARRLAWDTEARVHLTHVSLPQTVDIARGWATVDVTPHHLFLDRENCKLGGLCLVNPRLREPGLRKLLLARLAAGLVDIYATDHAPHTPEEKKSDSPPPGICSLDIALSLLLSLWKRGVLTLDDVVRLYSHRPARFLNVNNDIIGGVFTIIKLEEFTVRGEEFAGRCKYTPFEGFRAFGVVVATAVGGKIFFRNGEVYDV</sequence>
<dbReference type="OrthoDB" id="8791at2157"/>
<keyword evidence="6" id="KW-1185">Reference proteome</keyword>
<name>A1RVY0_PYRIL</name>
<dbReference type="GeneID" id="4617743"/>
<dbReference type="Pfam" id="PF01979">
    <property type="entry name" value="Amidohydro_1"/>
    <property type="match status" value="1"/>
</dbReference>
<dbReference type="GO" id="GO:0005737">
    <property type="term" value="C:cytoplasm"/>
    <property type="evidence" value="ECO:0007669"/>
    <property type="project" value="TreeGrafter"/>
</dbReference>
<keyword evidence="3 5" id="KW-0378">Hydrolase</keyword>
<dbReference type="GO" id="GO:0046872">
    <property type="term" value="F:metal ion binding"/>
    <property type="evidence" value="ECO:0007669"/>
    <property type="project" value="UniProtKB-KW"/>
</dbReference>
<proteinExistence type="predicted"/>
<dbReference type="SUPFAM" id="SSF51338">
    <property type="entry name" value="Composite domain of metallo-dependent hydrolases"/>
    <property type="match status" value="1"/>
</dbReference>
<dbReference type="RefSeq" id="WP_011763687.1">
    <property type="nucleotide sequence ID" value="NC_008701.1"/>
</dbReference>
<dbReference type="AlphaFoldDB" id="A1RVY0"/>
<dbReference type="InterPro" id="IPR011059">
    <property type="entry name" value="Metal-dep_hydrolase_composite"/>
</dbReference>
<dbReference type="Proteomes" id="UP000002595">
    <property type="component" value="Chromosome"/>
</dbReference>
<dbReference type="HOGENOM" id="CLU_015572_1_1_2"/>
<dbReference type="EMBL" id="CP000504">
    <property type="protein sequence ID" value="ABL89112.1"/>
    <property type="molecule type" value="Genomic_DNA"/>
</dbReference>
<dbReference type="InterPro" id="IPR002195">
    <property type="entry name" value="Dihydroorotase_CS"/>
</dbReference>
<evidence type="ECO:0000313" key="6">
    <source>
        <dbReference type="Proteomes" id="UP000002595"/>
    </source>
</evidence>
<keyword evidence="2" id="KW-0479">Metal-binding</keyword>
<dbReference type="PANTHER" id="PTHR43668:SF2">
    <property type="entry name" value="ALLANTOINASE"/>
    <property type="match status" value="1"/>
</dbReference>
<evidence type="ECO:0000256" key="3">
    <source>
        <dbReference type="ARBA" id="ARBA00022801"/>
    </source>
</evidence>
<evidence type="ECO:0000313" key="5">
    <source>
        <dbReference type="EMBL" id="ABL89112.1"/>
    </source>
</evidence>
<dbReference type="KEGG" id="pis:Pisl_1965"/>
<dbReference type="GO" id="GO:0004151">
    <property type="term" value="F:dihydroorotase activity"/>
    <property type="evidence" value="ECO:0007669"/>
    <property type="project" value="UniProtKB-EC"/>
</dbReference>
<dbReference type="GO" id="GO:0006145">
    <property type="term" value="P:purine nucleobase catabolic process"/>
    <property type="evidence" value="ECO:0007669"/>
    <property type="project" value="TreeGrafter"/>
</dbReference>
<gene>
    <name evidence="5" type="ordered locus">Pisl_1965</name>
</gene>
<dbReference type="PANTHER" id="PTHR43668">
    <property type="entry name" value="ALLANTOINASE"/>
    <property type="match status" value="1"/>
</dbReference>
<dbReference type="GO" id="GO:0004038">
    <property type="term" value="F:allantoinase activity"/>
    <property type="evidence" value="ECO:0007669"/>
    <property type="project" value="TreeGrafter"/>
</dbReference>
<feature type="domain" description="Amidohydrolase-related" evidence="4">
    <location>
        <begin position="35"/>
        <end position="319"/>
    </location>
</feature>
<evidence type="ECO:0000256" key="2">
    <source>
        <dbReference type="ARBA" id="ARBA00022723"/>
    </source>
</evidence>
<dbReference type="InterPro" id="IPR050138">
    <property type="entry name" value="DHOase/Allantoinase_Hydrolase"/>
</dbReference>
<dbReference type="SUPFAM" id="SSF51556">
    <property type="entry name" value="Metallo-dependent hydrolases"/>
    <property type="match status" value="1"/>
</dbReference>
<protein>
    <submittedName>
        <fullName evidence="5">Dihydroorotase</fullName>
        <ecNumber evidence="5">3.5.2.3</ecNumber>
    </submittedName>
</protein>